<dbReference type="PROSITE" id="PS50222">
    <property type="entry name" value="EF_HAND_2"/>
    <property type="match status" value="2"/>
</dbReference>
<dbReference type="InterPro" id="IPR045864">
    <property type="entry name" value="aa-tRNA-synth_II/BPL/LPL"/>
</dbReference>
<dbReference type="InterPro" id="IPR018247">
    <property type="entry name" value="EF_Hand_1_Ca_BS"/>
</dbReference>
<dbReference type="STRING" id="3818.A0A444ZPX0"/>
<protein>
    <recommendedName>
        <fullName evidence="10">BPL/LPL catalytic domain-containing protein</fullName>
    </recommendedName>
</protein>
<dbReference type="Pfam" id="PF21948">
    <property type="entry name" value="LplA-B_cat"/>
    <property type="match status" value="1"/>
</dbReference>
<dbReference type="Proteomes" id="UP000289738">
    <property type="component" value="Chromosome B04"/>
</dbReference>
<dbReference type="FunFam" id="3.30.930.10:FF:000077">
    <property type="entry name" value="Putative lipoate-protein ligase A"/>
    <property type="match status" value="1"/>
</dbReference>
<dbReference type="Gene3D" id="3.30.930.10">
    <property type="entry name" value="Bira Bifunctional Protein, Domain 2"/>
    <property type="match status" value="1"/>
</dbReference>
<dbReference type="AlphaFoldDB" id="A0A444ZPX0"/>
<reference evidence="8 9" key="1">
    <citation type="submission" date="2019-01" db="EMBL/GenBank/DDBJ databases">
        <title>Sequencing of cultivated peanut Arachis hypogaea provides insights into genome evolution and oil improvement.</title>
        <authorList>
            <person name="Chen X."/>
        </authorList>
    </citation>
    <scope>NUCLEOTIDE SEQUENCE [LARGE SCALE GENOMIC DNA]</scope>
    <source>
        <strain evidence="9">cv. Fuhuasheng</strain>
        <tissue evidence="8">Leaves</tissue>
    </source>
</reference>
<dbReference type="InterPro" id="IPR004143">
    <property type="entry name" value="BPL_LPL_catalytic"/>
</dbReference>
<gene>
    <name evidence="8" type="ORF">Ahy_B04g073242</name>
</gene>
<proteinExistence type="predicted"/>
<dbReference type="GO" id="GO:0005509">
    <property type="term" value="F:calcium ion binding"/>
    <property type="evidence" value="ECO:0007669"/>
    <property type="project" value="InterPro"/>
</dbReference>
<dbReference type="PROSITE" id="PS00018">
    <property type="entry name" value="EF_HAND_1"/>
    <property type="match status" value="2"/>
</dbReference>
<comment type="function">
    <text evidence="1">Potential calcium sensor.</text>
</comment>
<evidence type="ECO:0000313" key="9">
    <source>
        <dbReference type="Proteomes" id="UP000289738"/>
    </source>
</evidence>
<name>A0A444ZPX0_ARAHY</name>
<keyword evidence="4" id="KW-0106">Calcium</keyword>
<accession>A0A444ZPX0</accession>
<evidence type="ECO:0000256" key="2">
    <source>
        <dbReference type="ARBA" id="ARBA00022723"/>
    </source>
</evidence>
<dbReference type="PANTHER" id="PTHR43506:SF1">
    <property type="entry name" value="BPL_LPL CATALYTIC DOMAIN-CONTAINING PROTEIN"/>
    <property type="match status" value="1"/>
</dbReference>
<evidence type="ECO:0000259" key="7">
    <source>
        <dbReference type="PROSITE" id="PS51733"/>
    </source>
</evidence>
<feature type="compositionally biased region" description="Basic and acidic residues" evidence="5">
    <location>
        <begin position="52"/>
        <end position="69"/>
    </location>
</feature>
<feature type="domain" description="EF-hand" evidence="6">
    <location>
        <begin position="161"/>
        <end position="196"/>
    </location>
</feature>
<keyword evidence="3" id="KW-0677">Repeat</keyword>
<dbReference type="InterPro" id="IPR002048">
    <property type="entry name" value="EF_hand_dom"/>
</dbReference>
<evidence type="ECO:0000256" key="4">
    <source>
        <dbReference type="ARBA" id="ARBA00022837"/>
    </source>
</evidence>
<organism evidence="8 9">
    <name type="scientific">Arachis hypogaea</name>
    <name type="common">Peanut</name>
    <dbReference type="NCBI Taxonomy" id="3818"/>
    <lineage>
        <taxon>Eukaryota</taxon>
        <taxon>Viridiplantae</taxon>
        <taxon>Streptophyta</taxon>
        <taxon>Embryophyta</taxon>
        <taxon>Tracheophyta</taxon>
        <taxon>Spermatophyta</taxon>
        <taxon>Magnoliopsida</taxon>
        <taxon>eudicotyledons</taxon>
        <taxon>Gunneridae</taxon>
        <taxon>Pentapetalae</taxon>
        <taxon>rosids</taxon>
        <taxon>fabids</taxon>
        <taxon>Fabales</taxon>
        <taxon>Fabaceae</taxon>
        <taxon>Papilionoideae</taxon>
        <taxon>50 kb inversion clade</taxon>
        <taxon>dalbergioids sensu lato</taxon>
        <taxon>Dalbergieae</taxon>
        <taxon>Pterocarpus clade</taxon>
        <taxon>Arachis</taxon>
    </lineage>
</organism>
<dbReference type="PROSITE" id="PS51733">
    <property type="entry name" value="BPL_LPL_CATALYTIC"/>
    <property type="match status" value="1"/>
</dbReference>
<dbReference type="InterPro" id="IPR053264">
    <property type="entry name" value="Lipoate-ligase_2_inactive"/>
</dbReference>
<evidence type="ECO:0000256" key="5">
    <source>
        <dbReference type="SAM" id="MobiDB-lite"/>
    </source>
</evidence>
<dbReference type="SMART" id="SM00054">
    <property type="entry name" value="EFh"/>
    <property type="match status" value="2"/>
</dbReference>
<evidence type="ECO:0000259" key="6">
    <source>
        <dbReference type="PROSITE" id="PS50222"/>
    </source>
</evidence>
<dbReference type="CDD" id="cd00051">
    <property type="entry name" value="EFh"/>
    <property type="match status" value="1"/>
</dbReference>
<dbReference type="PANTHER" id="PTHR43506">
    <property type="entry name" value="BIOTIN/LIPOATE A/B PROTEIN LIGASE FAMILY"/>
    <property type="match status" value="1"/>
</dbReference>
<comment type="caution">
    <text evidence="8">The sequence shown here is derived from an EMBL/GenBank/DDBJ whole genome shotgun (WGS) entry which is preliminary data.</text>
</comment>
<evidence type="ECO:0000256" key="1">
    <source>
        <dbReference type="ARBA" id="ARBA00003291"/>
    </source>
</evidence>
<dbReference type="EMBL" id="SDMP01000014">
    <property type="protein sequence ID" value="RYR16249.1"/>
    <property type="molecule type" value="Genomic_DNA"/>
</dbReference>
<keyword evidence="9" id="KW-1185">Reference proteome</keyword>
<evidence type="ECO:0008006" key="10">
    <source>
        <dbReference type="Google" id="ProtNLM"/>
    </source>
</evidence>
<feature type="domain" description="EF-hand" evidence="6">
    <location>
        <begin position="123"/>
        <end position="158"/>
    </location>
</feature>
<feature type="region of interest" description="Disordered" evidence="5">
    <location>
        <begin position="46"/>
        <end position="69"/>
    </location>
</feature>
<feature type="domain" description="BPL/LPL catalytic" evidence="7">
    <location>
        <begin position="199"/>
        <end position="385"/>
    </location>
</feature>
<keyword evidence="2" id="KW-0479">Metal-binding</keyword>
<dbReference type="CDD" id="cd16443">
    <property type="entry name" value="LplA"/>
    <property type="match status" value="1"/>
</dbReference>
<evidence type="ECO:0000256" key="3">
    <source>
        <dbReference type="ARBA" id="ARBA00022737"/>
    </source>
</evidence>
<dbReference type="InterPro" id="IPR011992">
    <property type="entry name" value="EF-hand-dom_pair"/>
</dbReference>
<evidence type="ECO:0000313" key="8">
    <source>
        <dbReference type="EMBL" id="RYR16249.1"/>
    </source>
</evidence>
<sequence>MVFGQILYLFEDKTDGGSNSPLFFGFEILSGFWWFLLSQLQFSNSSSSSEPDEIRTHHVTESSDIRDNSNDEKNLVINKDEAKMVMTKLGLFSTPEESDDDEEELEQQFGSKEFSNMFEEQEPSLDEVKQAFDVFDENKDGFIDAMELQRVLCILGLKEARNVENCEKMIRKFDENKDGRIDFNEFQLHLEERMLRTSSSNWCIINDGTTSPTVVMGLSGKVPELVEAKSVLRDHIPVIRRFTGGGTVIVDQGTIFVTLICNKDDVSDVQPFPRPIMSWSGQLYDQVFKGLADFHLRENDYVFGDRKFGGNAQSITKHRWVHHTSFLWDYEVKNMSYLKLPAKAPKYRLTRDHTDFVCSMKEYLPRSEFVERTIKAIGAQFSVKSINLESTEIPSSSQFVHTTRLLTEQELLDACTIQT</sequence>
<dbReference type="Gene3D" id="1.10.238.10">
    <property type="entry name" value="EF-hand"/>
    <property type="match status" value="1"/>
</dbReference>
<dbReference type="SUPFAM" id="SSF47473">
    <property type="entry name" value="EF-hand"/>
    <property type="match status" value="1"/>
</dbReference>
<dbReference type="Pfam" id="PF13202">
    <property type="entry name" value="EF-hand_5"/>
    <property type="match status" value="1"/>
</dbReference>
<dbReference type="SUPFAM" id="SSF55681">
    <property type="entry name" value="Class II aaRS and biotin synthetases"/>
    <property type="match status" value="1"/>
</dbReference>
<dbReference type="FunFam" id="1.10.238.10:FF:000302">
    <property type="entry name" value="Probable calcium-binding protein CML46"/>
    <property type="match status" value="1"/>
</dbReference>